<name>A0A3N2QBL9_9BACT</name>
<sequence>MIDVSIWWRYSLVLLVLGMPFKSYGEKAKAEDIFDKETEARIGTGSTFFITPREVKHNYRPYHPIDRSITKIDRFTITEQYNYNLQNLGNNWTASQYIFYMLPKHIGATYGFTAYDFFFEHPQDLRYYCMPASKAYAHFSIVLANIGSFIFDGCYSYRLLDNWHIGIHAQSAMTENEWTDTKEEKIVSALPNGFPYVGLFTHFKALDECYHLFSSWSDREYTTKETGGIQSDNIFDFTNRDAHKRYLSSIALLDPKKMVGPHLGTKSSIGTTPGKAAISHKELRRIFYLYHHYECSEPVQLYHELHYNRRQNELAINTKDVLSFITEIDDATIDIPGISTVVMKSIGNEIGIKGDIEPLSLFYSTYYRLENINLNYAPTQNASPQEQKTKIEQEHYIGCNSRYNFSKNGSHKLSLDGAYLVSEAAKGYHKLNVAYQNNFFIFNYNTVKYKVPYLVQYGYSHYRKWNKHFVAPSAQEIATEMCYSFPYVRMHPLLSFKRIENHIYYRQVKKDRHIIQNDQANQYDHCISEPKQAKTPIYLLSYGMNLDFCLFSYYHFDHSVTFFKDISNSKPQIFKGHMPFYMYTVRYYYAHQPFKKKLDIETGINLHYKDLYYGNSYDIIAQQFYQQKQFPVQGRPIIDLFLNFRISHVKFFLKYSYINEDLEKPKAYFATPFYPGQKKAADIGVHWSFFD</sequence>
<dbReference type="Pfam" id="PF14121">
    <property type="entry name" value="Porin_10"/>
    <property type="match status" value="1"/>
</dbReference>
<comment type="caution">
    <text evidence="1">The sequence shown here is derived from an EMBL/GenBank/DDBJ whole genome shotgun (WGS) entry which is preliminary data.</text>
</comment>
<dbReference type="OrthoDB" id="1489309at2"/>
<dbReference type="InterPro" id="IPR025631">
    <property type="entry name" value="Porin_10"/>
</dbReference>
<evidence type="ECO:0000313" key="2">
    <source>
        <dbReference type="Proteomes" id="UP000270927"/>
    </source>
</evidence>
<dbReference type="Proteomes" id="UP000270927">
    <property type="component" value="Unassembled WGS sequence"/>
</dbReference>
<dbReference type="EMBL" id="RARA01000025">
    <property type="protein sequence ID" value="ROT47218.1"/>
    <property type="molecule type" value="Genomic_DNA"/>
</dbReference>
<dbReference type="RefSeq" id="WP_123663128.1">
    <property type="nucleotide sequence ID" value="NZ_RARA01000025.1"/>
</dbReference>
<gene>
    <name evidence="1" type="ORF">EDM02_03615</name>
</gene>
<accession>A0A3N2QBL9</accession>
<dbReference type="AlphaFoldDB" id="A0A3N2QBL9"/>
<organism evidence="1 2">
    <name type="scientific">Candidatus Cardinium hertigii</name>
    <dbReference type="NCBI Taxonomy" id="247481"/>
    <lineage>
        <taxon>Bacteria</taxon>
        <taxon>Pseudomonadati</taxon>
        <taxon>Bacteroidota</taxon>
        <taxon>Cytophagia</taxon>
        <taxon>Cytophagales</taxon>
        <taxon>Amoebophilaceae</taxon>
        <taxon>Candidatus Cardinium</taxon>
    </lineage>
</organism>
<keyword evidence="2" id="KW-1185">Reference proteome</keyword>
<evidence type="ECO:0008006" key="3">
    <source>
        <dbReference type="Google" id="ProtNLM"/>
    </source>
</evidence>
<evidence type="ECO:0000313" key="1">
    <source>
        <dbReference type="EMBL" id="ROT47218.1"/>
    </source>
</evidence>
<reference evidence="1 2" key="1">
    <citation type="submission" date="2018-09" db="EMBL/GenBank/DDBJ databases">
        <title>Comparative Genomics of Wolbachia-Cardinium Dual Endosymbiosis in a Plant-Parasitic Nematode.</title>
        <authorList>
            <person name="Brown A.M.V."/>
            <person name="Wasala S.K."/>
            <person name="Howe D.K."/>
            <person name="Peetz A.B."/>
            <person name="Zasada I.A."/>
            <person name="Denver D.R."/>
        </authorList>
    </citation>
    <scope>NUCLEOTIDE SEQUENCE [LARGE SCALE GENOMIC DNA]</scope>
    <source>
        <strain evidence="1 2">Pp_1</strain>
    </source>
</reference>
<protein>
    <recommendedName>
        <fullName evidence="3">Porin</fullName>
    </recommendedName>
</protein>
<proteinExistence type="predicted"/>